<feature type="domain" description="Deoxynucleoside kinase" evidence="1">
    <location>
        <begin position="9"/>
        <end position="69"/>
    </location>
</feature>
<dbReference type="PANTHER" id="PTHR10513">
    <property type="entry name" value="DEOXYNUCLEOSIDE KINASE"/>
    <property type="match status" value="1"/>
</dbReference>
<feature type="non-terminal residue" evidence="2">
    <location>
        <position position="71"/>
    </location>
</feature>
<evidence type="ECO:0000259" key="1">
    <source>
        <dbReference type="Pfam" id="PF01712"/>
    </source>
</evidence>
<dbReference type="Gene3D" id="3.40.50.300">
    <property type="entry name" value="P-loop containing nucleotide triphosphate hydrolases"/>
    <property type="match status" value="1"/>
</dbReference>
<dbReference type="AlphaFoldDB" id="X0UI96"/>
<organism evidence="2">
    <name type="scientific">marine sediment metagenome</name>
    <dbReference type="NCBI Taxonomy" id="412755"/>
    <lineage>
        <taxon>unclassified sequences</taxon>
        <taxon>metagenomes</taxon>
        <taxon>ecological metagenomes</taxon>
    </lineage>
</organism>
<dbReference type="InterPro" id="IPR027417">
    <property type="entry name" value="P-loop_NTPase"/>
</dbReference>
<dbReference type="Pfam" id="PF01712">
    <property type="entry name" value="dNK"/>
    <property type="match status" value="1"/>
</dbReference>
<dbReference type="InterPro" id="IPR031314">
    <property type="entry name" value="DNK_dom"/>
</dbReference>
<comment type="caution">
    <text evidence="2">The sequence shown here is derived from an EMBL/GenBank/DDBJ whole genome shotgun (WGS) entry which is preliminary data.</text>
</comment>
<name>X0UI96_9ZZZZ</name>
<dbReference type="EMBL" id="BARS01019200">
    <property type="protein sequence ID" value="GAF88250.1"/>
    <property type="molecule type" value="Genomic_DNA"/>
</dbReference>
<reference evidence="2" key="1">
    <citation type="journal article" date="2014" name="Front. Microbiol.">
        <title>High frequency of phylogenetically diverse reductive dehalogenase-homologous genes in deep subseafloor sedimentary metagenomes.</title>
        <authorList>
            <person name="Kawai M."/>
            <person name="Futagami T."/>
            <person name="Toyoda A."/>
            <person name="Takaki Y."/>
            <person name="Nishi S."/>
            <person name="Hori S."/>
            <person name="Arai W."/>
            <person name="Tsubouchi T."/>
            <person name="Morono Y."/>
            <person name="Uchiyama I."/>
            <person name="Ito T."/>
            <person name="Fujiyama A."/>
            <person name="Inagaki F."/>
            <person name="Takami H."/>
        </authorList>
    </citation>
    <scope>NUCLEOTIDE SEQUENCE</scope>
    <source>
        <strain evidence="2">Expedition CK06-06</strain>
    </source>
</reference>
<dbReference type="GO" id="GO:0005737">
    <property type="term" value="C:cytoplasm"/>
    <property type="evidence" value="ECO:0007669"/>
    <property type="project" value="TreeGrafter"/>
</dbReference>
<dbReference type="GO" id="GO:0019136">
    <property type="term" value="F:deoxynucleoside kinase activity"/>
    <property type="evidence" value="ECO:0007669"/>
    <property type="project" value="TreeGrafter"/>
</dbReference>
<sequence length="71" mass="7902">MGGQRAMILFEGNIAAGKSTVGRRLHESGLFGFIEEPVGAWQKDFAANLLGMFYEDPKRWAFTFQLAAFTT</sequence>
<dbReference type="SUPFAM" id="SSF52540">
    <property type="entry name" value="P-loop containing nucleoside triphosphate hydrolases"/>
    <property type="match status" value="1"/>
</dbReference>
<accession>X0UI96</accession>
<proteinExistence type="predicted"/>
<dbReference type="PANTHER" id="PTHR10513:SF35">
    <property type="entry name" value="DEOXYADENOSINE KINASE"/>
    <property type="match status" value="1"/>
</dbReference>
<protein>
    <recommendedName>
        <fullName evidence="1">Deoxynucleoside kinase domain-containing protein</fullName>
    </recommendedName>
</protein>
<gene>
    <name evidence="2" type="ORF">S01H1_31142</name>
</gene>
<dbReference type="InterPro" id="IPR050566">
    <property type="entry name" value="Deoxyribonucleoside_kinase"/>
</dbReference>
<evidence type="ECO:0000313" key="2">
    <source>
        <dbReference type="EMBL" id="GAF88250.1"/>
    </source>
</evidence>